<feature type="compositionally biased region" description="Low complexity" evidence="1">
    <location>
        <begin position="77"/>
        <end position="92"/>
    </location>
</feature>
<feature type="region of interest" description="Disordered" evidence="1">
    <location>
        <begin position="73"/>
        <end position="97"/>
    </location>
</feature>
<evidence type="ECO:0000313" key="3">
    <source>
        <dbReference type="RefSeq" id="WP_028310717.1"/>
    </source>
</evidence>
<proteinExistence type="predicted"/>
<dbReference type="Proteomes" id="UP000675920">
    <property type="component" value="Unplaced"/>
</dbReference>
<protein>
    <submittedName>
        <fullName evidence="3">Uncharacterized protein</fullName>
    </submittedName>
</protein>
<keyword evidence="2" id="KW-1185">Reference proteome</keyword>
<dbReference type="RefSeq" id="WP_028310717.1">
    <property type="nucleotide sequence ID" value="NZ_AXWS01000007.1"/>
</dbReference>
<reference evidence="3" key="1">
    <citation type="submission" date="2025-08" db="UniProtKB">
        <authorList>
            <consortium name="RefSeq"/>
        </authorList>
    </citation>
    <scope>IDENTIFICATION</scope>
</reference>
<evidence type="ECO:0000256" key="1">
    <source>
        <dbReference type="SAM" id="MobiDB-lite"/>
    </source>
</evidence>
<name>A0A8B6X2Z4_9BURK</name>
<accession>A0A8B6X2Z4</accession>
<organism evidence="2 3">
    <name type="scientific">Derxia gummosa DSM 723</name>
    <dbReference type="NCBI Taxonomy" id="1121388"/>
    <lineage>
        <taxon>Bacteria</taxon>
        <taxon>Pseudomonadati</taxon>
        <taxon>Pseudomonadota</taxon>
        <taxon>Betaproteobacteria</taxon>
        <taxon>Burkholderiales</taxon>
        <taxon>Alcaligenaceae</taxon>
        <taxon>Derxia</taxon>
    </lineage>
</organism>
<evidence type="ECO:0000313" key="2">
    <source>
        <dbReference type="Proteomes" id="UP000675920"/>
    </source>
</evidence>
<sequence>MFDRLRLHAVCSACLGALFRAPGSTRHGLMAMVRILVVALAVFTVEHPALAEDFEEEVEAELSLAKVAFGESHESTASPAPGASPAVPQAPGELPDMGLPLPVAAQLPALIDIAPPASSPSLAEPFIRPLLRPPIV</sequence>
<dbReference type="AlphaFoldDB" id="A0A8B6X2Z4"/>